<dbReference type="GO" id="GO:0044781">
    <property type="term" value="P:bacterial-type flagellum organization"/>
    <property type="evidence" value="ECO:0007669"/>
    <property type="project" value="InterPro"/>
</dbReference>
<dbReference type="AlphaFoldDB" id="A0A2W5T9U3"/>
<keyword evidence="4 6" id="KW-1133">Transmembrane helix</keyword>
<dbReference type="Proteomes" id="UP000249061">
    <property type="component" value="Unassembled WGS sequence"/>
</dbReference>
<sequence>MTLSPRQKLFGAAGLALTAPLVAAMQGASASNVARVVLGLAAVAGIAVWFVKARGGLQLGSKFKSAPRLNVVQRVGLSQRTGLALVEVDGKPYLVVHGDGFARIRPARRAQRVTSHPAPTLEGVAS</sequence>
<proteinExistence type="predicted"/>
<evidence type="ECO:0000256" key="5">
    <source>
        <dbReference type="ARBA" id="ARBA00023136"/>
    </source>
</evidence>
<name>A0A2W5T9U3_9BACT</name>
<organism evidence="7 8">
    <name type="scientific">Archangium gephyra</name>
    <dbReference type="NCBI Taxonomy" id="48"/>
    <lineage>
        <taxon>Bacteria</taxon>
        <taxon>Pseudomonadati</taxon>
        <taxon>Myxococcota</taxon>
        <taxon>Myxococcia</taxon>
        <taxon>Myxococcales</taxon>
        <taxon>Cystobacterineae</taxon>
        <taxon>Archangiaceae</taxon>
        <taxon>Archangium</taxon>
    </lineage>
</organism>
<comment type="subcellular location">
    <subcellularLocation>
        <location evidence="1">Cell membrane</location>
    </subcellularLocation>
</comment>
<keyword evidence="5 6" id="KW-0472">Membrane</keyword>
<evidence type="ECO:0000256" key="3">
    <source>
        <dbReference type="ARBA" id="ARBA00022692"/>
    </source>
</evidence>
<keyword evidence="3 6" id="KW-0812">Transmembrane</keyword>
<evidence type="ECO:0000256" key="2">
    <source>
        <dbReference type="ARBA" id="ARBA00022475"/>
    </source>
</evidence>
<dbReference type="Pfam" id="PF04347">
    <property type="entry name" value="FliO"/>
    <property type="match status" value="1"/>
</dbReference>
<gene>
    <name evidence="7" type="ORF">DI536_25130</name>
</gene>
<reference evidence="7 8" key="1">
    <citation type="submission" date="2017-08" db="EMBL/GenBank/DDBJ databases">
        <title>Infants hospitalized years apart are colonized by the same room-sourced microbial strains.</title>
        <authorList>
            <person name="Brooks B."/>
            <person name="Olm M.R."/>
            <person name="Firek B.A."/>
            <person name="Baker R."/>
            <person name="Thomas B.C."/>
            <person name="Morowitz M.J."/>
            <person name="Banfield J.F."/>
        </authorList>
    </citation>
    <scope>NUCLEOTIDE SEQUENCE [LARGE SCALE GENOMIC DNA]</scope>
    <source>
        <strain evidence="7">S2_003_000_R2_14</strain>
    </source>
</reference>
<accession>A0A2W5T9U3</accession>
<evidence type="ECO:0000313" key="7">
    <source>
        <dbReference type="EMBL" id="PZR08195.1"/>
    </source>
</evidence>
<evidence type="ECO:0000313" key="8">
    <source>
        <dbReference type="Proteomes" id="UP000249061"/>
    </source>
</evidence>
<dbReference type="EMBL" id="QFQP01000026">
    <property type="protein sequence ID" value="PZR08195.1"/>
    <property type="molecule type" value="Genomic_DNA"/>
</dbReference>
<evidence type="ECO:0000256" key="6">
    <source>
        <dbReference type="SAM" id="Phobius"/>
    </source>
</evidence>
<feature type="transmembrane region" description="Helical" evidence="6">
    <location>
        <begin position="34"/>
        <end position="51"/>
    </location>
</feature>
<dbReference type="InterPro" id="IPR022781">
    <property type="entry name" value="Flagellar_biosynth_FliO"/>
</dbReference>
<evidence type="ECO:0008006" key="9">
    <source>
        <dbReference type="Google" id="ProtNLM"/>
    </source>
</evidence>
<keyword evidence="2" id="KW-1003">Cell membrane</keyword>
<evidence type="ECO:0000256" key="4">
    <source>
        <dbReference type="ARBA" id="ARBA00022989"/>
    </source>
</evidence>
<comment type="caution">
    <text evidence="7">The sequence shown here is derived from an EMBL/GenBank/DDBJ whole genome shotgun (WGS) entry which is preliminary data.</text>
</comment>
<protein>
    <recommendedName>
        <fullName evidence="9">Flagellar biosynthesis protein FliO</fullName>
    </recommendedName>
</protein>
<dbReference type="GO" id="GO:0016020">
    <property type="term" value="C:membrane"/>
    <property type="evidence" value="ECO:0007669"/>
    <property type="project" value="InterPro"/>
</dbReference>
<evidence type="ECO:0000256" key="1">
    <source>
        <dbReference type="ARBA" id="ARBA00004236"/>
    </source>
</evidence>